<keyword evidence="4" id="KW-1185">Reference proteome</keyword>
<dbReference type="RefSeq" id="WP_054783466.1">
    <property type="nucleotide sequence ID" value="NZ_FPBD01000009.1"/>
</dbReference>
<feature type="signal peptide" evidence="2">
    <location>
        <begin position="1"/>
        <end position="25"/>
    </location>
</feature>
<evidence type="ECO:0000256" key="1">
    <source>
        <dbReference type="SAM" id="MobiDB-lite"/>
    </source>
</evidence>
<gene>
    <name evidence="3" type="ORF">SAMN05444141_109295</name>
</gene>
<protein>
    <submittedName>
        <fullName evidence="3">Uncharacterized protein</fullName>
    </submittedName>
</protein>
<dbReference type="Proteomes" id="UP000183371">
    <property type="component" value="Unassembled WGS sequence"/>
</dbReference>
<evidence type="ECO:0000313" key="4">
    <source>
        <dbReference type="Proteomes" id="UP000183371"/>
    </source>
</evidence>
<dbReference type="AlphaFoldDB" id="A0A1I7DPR4"/>
<feature type="region of interest" description="Disordered" evidence="1">
    <location>
        <begin position="151"/>
        <end position="174"/>
    </location>
</feature>
<sequence length="174" mass="19369">MFKRRLLLSAAGAFAAGIVSFSSGANSLSFEGVPYVDDRSSPVGVLESYYFAILRQAYPQAFSYFRSPPGAFEDWKNDFRDEVKFQLRYGKVEPIPSKPQPGMTQIYWKLPVAVKLHYKDGSSQVYAGCYVFHMAMPDTITEPPYSPITIESVDIGPSDKPLDDAKPASCDDDE</sequence>
<evidence type="ECO:0000256" key="2">
    <source>
        <dbReference type="SAM" id="SignalP"/>
    </source>
</evidence>
<accession>A0A1I7DPR4</accession>
<evidence type="ECO:0000313" key="3">
    <source>
        <dbReference type="EMBL" id="SFU13657.1"/>
    </source>
</evidence>
<keyword evidence="2" id="KW-0732">Signal</keyword>
<name>A0A1I7DPR4_9HYPH</name>
<proteinExistence type="predicted"/>
<dbReference type="EMBL" id="FPBD01000009">
    <property type="protein sequence ID" value="SFU13657.1"/>
    <property type="molecule type" value="Genomic_DNA"/>
</dbReference>
<organism evidence="3 4">
    <name type="scientific">Pseudovibrio denitrificans</name>
    <dbReference type="NCBI Taxonomy" id="258256"/>
    <lineage>
        <taxon>Bacteria</taxon>
        <taxon>Pseudomonadati</taxon>
        <taxon>Pseudomonadota</taxon>
        <taxon>Alphaproteobacteria</taxon>
        <taxon>Hyphomicrobiales</taxon>
        <taxon>Stappiaceae</taxon>
        <taxon>Pseudovibrio</taxon>
    </lineage>
</organism>
<reference evidence="4" key="1">
    <citation type="submission" date="2016-10" db="EMBL/GenBank/DDBJ databases">
        <authorList>
            <person name="Varghese N."/>
            <person name="Submissions S."/>
        </authorList>
    </citation>
    <scope>NUCLEOTIDE SEQUENCE [LARGE SCALE GENOMIC DNA]</scope>
    <source>
        <strain evidence="4">DSM 17465</strain>
    </source>
</reference>
<feature type="chain" id="PRO_5010267966" evidence="2">
    <location>
        <begin position="26"/>
        <end position="174"/>
    </location>
</feature>